<reference evidence="7 10" key="3">
    <citation type="submission" date="2023-12" db="EMBL/GenBank/DDBJ databases">
        <authorList>
            <person name="Easwaran N."/>
            <person name="Lazarus H.P.S."/>
        </authorList>
    </citation>
    <scope>NUCLEOTIDE SEQUENCE [LARGE SCALE GENOMIC DNA]</scope>
    <source>
        <strain evidence="7 10">VIT-2023</strain>
    </source>
</reference>
<organism evidence="5 8">
    <name type="scientific">Exiguobacterium indicum</name>
    <dbReference type="NCBI Taxonomy" id="296995"/>
    <lineage>
        <taxon>Bacteria</taxon>
        <taxon>Bacillati</taxon>
        <taxon>Bacillota</taxon>
        <taxon>Bacilli</taxon>
        <taxon>Bacillales</taxon>
        <taxon>Bacillales Family XII. Incertae Sedis</taxon>
        <taxon>Exiguobacterium</taxon>
    </lineage>
</organism>
<dbReference type="InterPro" id="IPR037185">
    <property type="entry name" value="EmrE-like"/>
</dbReference>
<dbReference type="OrthoDB" id="9790852at2"/>
<dbReference type="GeneID" id="88811063"/>
<evidence type="ECO:0000313" key="5">
    <source>
        <dbReference type="EMBL" id="KSU49281.1"/>
    </source>
</evidence>
<evidence type="ECO:0000313" key="7">
    <source>
        <dbReference type="EMBL" id="MEI4462538.1"/>
    </source>
</evidence>
<dbReference type="Proteomes" id="UP000072605">
    <property type="component" value="Unassembled WGS sequence"/>
</dbReference>
<evidence type="ECO:0000256" key="1">
    <source>
        <dbReference type="ARBA" id="ARBA00004127"/>
    </source>
</evidence>
<keyword evidence="10" id="KW-1185">Reference proteome</keyword>
<evidence type="ECO:0000313" key="9">
    <source>
        <dbReference type="Proteomes" id="UP000072605"/>
    </source>
</evidence>
<keyword evidence="3" id="KW-1133">Transmembrane helix</keyword>
<comment type="caution">
    <text evidence="5">The sequence shown here is derived from an EMBL/GenBank/DDBJ whole genome shotgun (WGS) entry which is preliminary data.</text>
</comment>
<dbReference type="SUPFAM" id="SSF103481">
    <property type="entry name" value="Multidrug resistance efflux transporter EmrE"/>
    <property type="match status" value="2"/>
</dbReference>
<comment type="subcellular location">
    <subcellularLocation>
        <location evidence="1">Endomembrane system</location>
        <topology evidence="1">Multi-pass membrane protein</topology>
    </subcellularLocation>
</comment>
<evidence type="ECO:0000313" key="8">
    <source>
        <dbReference type="Proteomes" id="UP000053797"/>
    </source>
</evidence>
<feature type="transmembrane region" description="Helical" evidence="3">
    <location>
        <begin position="172"/>
        <end position="192"/>
    </location>
</feature>
<dbReference type="GO" id="GO:0016020">
    <property type="term" value="C:membrane"/>
    <property type="evidence" value="ECO:0007669"/>
    <property type="project" value="InterPro"/>
</dbReference>
<feature type="transmembrane region" description="Helical" evidence="3">
    <location>
        <begin position="204"/>
        <end position="226"/>
    </location>
</feature>
<feature type="transmembrane region" description="Helical" evidence="3">
    <location>
        <begin position="27"/>
        <end position="46"/>
    </location>
</feature>
<keyword evidence="3" id="KW-0812">Transmembrane</keyword>
<sequence length="298" mass="33045">MPYFTLFMALFFISTSAIFVKWAETPIEAVAFYRMLFSTLLLLPLIRLKELLQLSSSTIRHMLLSGILLAGHFWLWFLSLDYTTVASSTLFVTASPIFVLAGNALFFKQHPSRKALLFVAVALFGGGLVAYGDIAVGMRALIGDGLALLATILVAGYWLLGQHVRTSVSTNLYSFGVYAVASLVLLLLSLIQSTNLVAAFQQDWWLYILLAVFPTLLGHNLFNWALARVSASIVSITILGEAVWGMIFGYYLFDEKLTWIQITGAALLLIGIGLFLRRNERDIREQLAQRESATSQSS</sequence>
<evidence type="ECO:0000313" key="10">
    <source>
        <dbReference type="Proteomes" id="UP001387110"/>
    </source>
</evidence>
<dbReference type="AlphaFoldDB" id="A0A0V8GGJ2"/>
<dbReference type="InterPro" id="IPR000620">
    <property type="entry name" value="EamA_dom"/>
</dbReference>
<accession>A0A0V8GGJ2</accession>
<evidence type="ECO:0000256" key="2">
    <source>
        <dbReference type="ARBA" id="ARBA00007362"/>
    </source>
</evidence>
<protein>
    <submittedName>
        <fullName evidence="7">DMT family transporter</fullName>
    </submittedName>
</protein>
<dbReference type="Proteomes" id="UP000053797">
    <property type="component" value="Unassembled WGS sequence"/>
</dbReference>
<evidence type="ECO:0000313" key="6">
    <source>
        <dbReference type="EMBL" id="KTR28517.1"/>
    </source>
</evidence>
<feature type="transmembrane region" description="Helical" evidence="3">
    <location>
        <begin position="85"/>
        <end position="106"/>
    </location>
</feature>
<dbReference type="PANTHER" id="PTHR22911">
    <property type="entry name" value="ACYL-MALONYL CONDENSING ENZYME-RELATED"/>
    <property type="match status" value="1"/>
</dbReference>
<dbReference type="RefSeq" id="WP_023467639.1">
    <property type="nucleotide sequence ID" value="NZ_FMYN01000002.1"/>
</dbReference>
<dbReference type="EMBL" id="LNQL01000002">
    <property type="protein sequence ID" value="KSU49281.1"/>
    <property type="molecule type" value="Genomic_DNA"/>
</dbReference>
<feature type="transmembrane region" description="Helical" evidence="3">
    <location>
        <begin position="233"/>
        <end position="253"/>
    </location>
</feature>
<keyword evidence="3" id="KW-0472">Membrane</keyword>
<feature type="transmembrane region" description="Helical" evidence="3">
    <location>
        <begin position="58"/>
        <end position="79"/>
    </location>
</feature>
<reference evidence="5 8" key="1">
    <citation type="journal article" date="2015" name="Int. J. Syst. Evol. Microbiol.">
        <title>Exiguobacterium enclense sp. nov., isolated from sediment.</title>
        <authorList>
            <person name="Dastager S.G."/>
            <person name="Mawlankar R."/>
            <person name="Sonalkar V.V."/>
            <person name="Thorat M.N."/>
            <person name="Mual P."/>
            <person name="Verma A."/>
            <person name="Krishnamurthi S."/>
            <person name="Tang S.K."/>
            <person name="Li W.J."/>
        </authorList>
    </citation>
    <scope>NUCLEOTIDE SEQUENCE [LARGE SCALE GENOMIC DNA]</scope>
    <source>
        <strain evidence="5 8">NIO-1109</strain>
    </source>
</reference>
<comment type="similarity">
    <text evidence="2">Belongs to the EamA transporter family.</text>
</comment>
<feature type="transmembrane region" description="Helical" evidence="3">
    <location>
        <begin position="259"/>
        <end position="276"/>
    </location>
</feature>
<evidence type="ECO:0000256" key="3">
    <source>
        <dbReference type="SAM" id="Phobius"/>
    </source>
</evidence>
<evidence type="ECO:0000259" key="4">
    <source>
        <dbReference type="Pfam" id="PF00892"/>
    </source>
</evidence>
<dbReference type="PANTHER" id="PTHR22911:SF76">
    <property type="entry name" value="EAMA DOMAIN-CONTAINING PROTEIN"/>
    <property type="match status" value="1"/>
</dbReference>
<feature type="domain" description="EamA" evidence="4">
    <location>
        <begin position="142"/>
        <end position="276"/>
    </location>
</feature>
<feature type="domain" description="EamA" evidence="4">
    <location>
        <begin position="3"/>
        <end position="128"/>
    </location>
</feature>
<feature type="transmembrane region" description="Helical" evidence="3">
    <location>
        <begin position="115"/>
        <end position="134"/>
    </location>
</feature>
<name>A0A0V8GGJ2_9BACL</name>
<reference evidence="6 9" key="2">
    <citation type="journal article" date="2016" name="Front. Microbiol.">
        <title>Genomic Resource of Rice Seed Associated Bacteria.</title>
        <authorList>
            <person name="Midha S."/>
            <person name="Bansal K."/>
            <person name="Sharma S."/>
            <person name="Kumar N."/>
            <person name="Patil P.P."/>
            <person name="Chaudhry V."/>
            <person name="Patil P.B."/>
        </authorList>
    </citation>
    <scope>NUCLEOTIDE SEQUENCE [LARGE SCALE GENOMIC DNA]</scope>
    <source>
        <strain evidence="6 9">RSA11</strain>
    </source>
</reference>
<proteinExistence type="inferred from homology"/>
<gene>
    <name evidence="5" type="ORF">AS033_07900</name>
    <name evidence="6" type="ORF">RSA11_01325</name>
    <name evidence="7" type="ORF">SZL87_08905</name>
</gene>
<dbReference type="Proteomes" id="UP001387110">
    <property type="component" value="Unassembled WGS sequence"/>
</dbReference>
<feature type="transmembrane region" description="Helical" evidence="3">
    <location>
        <begin position="140"/>
        <end position="160"/>
    </location>
</feature>
<dbReference type="Pfam" id="PF00892">
    <property type="entry name" value="EamA"/>
    <property type="match status" value="2"/>
</dbReference>
<dbReference type="EMBL" id="LDQV01000004">
    <property type="protein sequence ID" value="KTR28517.1"/>
    <property type="molecule type" value="Genomic_DNA"/>
</dbReference>
<dbReference type="EMBL" id="JBAWKY010000002">
    <property type="protein sequence ID" value="MEI4462538.1"/>
    <property type="molecule type" value="Genomic_DNA"/>
</dbReference>